<evidence type="ECO:0000313" key="2">
    <source>
        <dbReference type="EMBL" id="RQM39532.1"/>
    </source>
</evidence>
<reference evidence="2 3" key="1">
    <citation type="submission" date="2018-10" db="EMBL/GenBank/DDBJ databases">
        <title>Draft genome sequence for the type isolate of Erwinia psidii, agent causal of bacterial blight in guava (Psidium guajava) and wilt and die-back of Eucalyptus spp.</title>
        <authorList>
            <person name="Hermenegildo P.S."/>
            <person name="Santos S.A."/>
            <person name="Guimaraes L.M.S."/>
            <person name="Vidigal P.M.P."/>
            <person name="Pereira I.C."/>
            <person name="Badel J.L."/>
            <person name="Alfenas-Zerbini P."/>
            <person name="Ferreira M.A.S.V."/>
            <person name="Alfenas A.C."/>
        </authorList>
    </citation>
    <scope>NUCLEOTIDE SEQUENCE [LARGE SCALE GENOMIC DNA]</scope>
    <source>
        <strain evidence="2 3">IBSBF 435</strain>
    </source>
</reference>
<dbReference type="EMBL" id="RHHM01000002">
    <property type="protein sequence ID" value="RQM39532.1"/>
    <property type="molecule type" value="Genomic_DNA"/>
</dbReference>
<proteinExistence type="predicted"/>
<dbReference type="SUPFAM" id="SSF52821">
    <property type="entry name" value="Rhodanese/Cell cycle control phosphatase"/>
    <property type="match status" value="1"/>
</dbReference>
<feature type="domain" description="Rhodanese" evidence="1">
    <location>
        <begin position="29"/>
        <end position="119"/>
    </location>
</feature>
<accession>A0A3N6TW81</accession>
<dbReference type="AlphaFoldDB" id="A0A3N6TW81"/>
<dbReference type="InterPro" id="IPR001763">
    <property type="entry name" value="Rhodanese-like_dom"/>
</dbReference>
<evidence type="ECO:0000259" key="1">
    <source>
        <dbReference type="PROSITE" id="PS50206"/>
    </source>
</evidence>
<dbReference type="OrthoDB" id="9802991at2"/>
<evidence type="ECO:0000313" key="3">
    <source>
        <dbReference type="Proteomes" id="UP000279457"/>
    </source>
</evidence>
<dbReference type="Proteomes" id="UP000279457">
    <property type="component" value="Unassembled WGS sequence"/>
</dbReference>
<gene>
    <name evidence="2" type="ORF">EB241_03645</name>
</gene>
<dbReference type="PROSITE" id="PS00380">
    <property type="entry name" value="RHODANESE_1"/>
    <property type="match status" value="1"/>
</dbReference>
<protein>
    <submittedName>
        <fullName evidence="2">Rhodanese-like domain-containing protein</fullName>
    </submittedName>
</protein>
<dbReference type="CDD" id="cd01521">
    <property type="entry name" value="RHOD_PspE2"/>
    <property type="match status" value="1"/>
</dbReference>
<dbReference type="PANTHER" id="PTHR43031:SF1">
    <property type="entry name" value="PYRIDINE NUCLEOTIDE-DISULPHIDE OXIDOREDUCTASE"/>
    <property type="match status" value="1"/>
</dbReference>
<dbReference type="SMART" id="SM00450">
    <property type="entry name" value="RHOD"/>
    <property type="match status" value="1"/>
</dbReference>
<sequence length="132" mass="14427">MSAIEQLAYYQKKLAYETDSWDLFRALGAGEKVVIVDGRSKEAYQREHIPGAINLPHREICSNTTTELDSSATLICYCDGIGCNASVKTAIKLLTLGFTVKELTGGLDWWKRDGYATEGDEGREGTPVACGC</sequence>
<dbReference type="RefSeq" id="WP_124231838.1">
    <property type="nucleotide sequence ID" value="NZ_RHHM01000002.1"/>
</dbReference>
<dbReference type="PANTHER" id="PTHR43031">
    <property type="entry name" value="FAD-DEPENDENT OXIDOREDUCTASE"/>
    <property type="match status" value="1"/>
</dbReference>
<dbReference type="GO" id="GO:0004792">
    <property type="term" value="F:thiosulfate-cyanide sulfurtransferase activity"/>
    <property type="evidence" value="ECO:0007669"/>
    <property type="project" value="InterPro"/>
</dbReference>
<dbReference type="InterPro" id="IPR036873">
    <property type="entry name" value="Rhodanese-like_dom_sf"/>
</dbReference>
<dbReference type="Gene3D" id="3.40.250.10">
    <property type="entry name" value="Rhodanese-like domain"/>
    <property type="match status" value="1"/>
</dbReference>
<keyword evidence="3" id="KW-1185">Reference proteome</keyword>
<dbReference type="Pfam" id="PF00581">
    <property type="entry name" value="Rhodanese"/>
    <property type="match status" value="1"/>
</dbReference>
<comment type="caution">
    <text evidence="2">The sequence shown here is derived from an EMBL/GenBank/DDBJ whole genome shotgun (WGS) entry which is preliminary data.</text>
</comment>
<dbReference type="InterPro" id="IPR050229">
    <property type="entry name" value="GlpE_sulfurtransferase"/>
</dbReference>
<organism evidence="2 3">
    <name type="scientific">Erwinia psidii</name>
    <dbReference type="NCBI Taxonomy" id="69224"/>
    <lineage>
        <taxon>Bacteria</taxon>
        <taxon>Pseudomonadati</taxon>
        <taxon>Pseudomonadota</taxon>
        <taxon>Gammaproteobacteria</taxon>
        <taxon>Enterobacterales</taxon>
        <taxon>Erwiniaceae</taxon>
        <taxon>Erwinia</taxon>
    </lineage>
</organism>
<dbReference type="PROSITE" id="PS50206">
    <property type="entry name" value="RHODANESE_3"/>
    <property type="match status" value="1"/>
</dbReference>
<dbReference type="InterPro" id="IPR001307">
    <property type="entry name" value="Thiosulphate_STrfase_CS"/>
</dbReference>
<name>A0A3N6TW81_9GAMM</name>